<proteinExistence type="inferred from homology"/>
<dbReference type="PROSITE" id="PS00061">
    <property type="entry name" value="ADH_SHORT"/>
    <property type="match status" value="1"/>
</dbReference>
<dbReference type="PRINTS" id="PR00080">
    <property type="entry name" value="SDRFAMILY"/>
</dbReference>
<dbReference type="RefSeq" id="WP_163474402.1">
    <property type="nucleotide sequence ID" value="NZ_JAAGWZ010000004.1"/>
</dbReference>
<dbReference type="Proteomes" id="UP000479756">
    <property type="component" value="Unassembled WGS sequence"/>
</dbReference>
<evidence type="ECO:0000256" key="1">
    <source>
        <dbReference type="ARBA" id="ARBA00006484"/>
    </source>
</evidence>
<dbReference type="InterPro" id="IPR036291">
    <property type="entry name" value="NAD(P)-bd_dom_sf"/>
</dbReference>
<protein>
    <submittedName>
        <fullName evidence="4">SDR family oxidoreductase</fullName>
    </submittedName>
</protein>
<keyword evidence="2" id="KW-0560">Oxidoreductase</keyword>
<evidence type="ECO:0000256" key="2">
    <source>
        <dbReference type="ARBA" id="ARBA00023002"/>
    </source>
</evidence>
<dbReference type="SUPFAM" id="SSF51735">
    <property type="entry name" value="NAD(P)-binding Rossmann-fold domains"/>
    <property type="match status" value="1"/>
</dbReference>
<evidence type="ECO:0000313" key="4">
    <source>
        <dbReference type="EMBL" id="NEM92363.1"/>
    </source>
</evidence>
<dbReference type="PANTHER" id="PTHR43477:SF1">
    <property type="entry name" value="DIHYDROANTICAPSIN 7-DEHYDROGENASE"/>
    <property type="match status" value="1"/>
</dbReference>
<sequence length="342" mass="34920">MAKDKPLTAKSSIGSWLKHPVGGPLIRELLSQGGVDERVLAPLKLLPLQQLVTMSQGQMPQSLVDDLVLGANGGVAVDPAEADDEEPEGWVERITPGRFAGKTVIVTGAASGIGRATATRIAGEGGRVVAVDISAERLAELVSALPGAALVTVAGDITQQSSIDAIVAAAGDRIDGLANVAGINDDFSPLHETTDAMWERVIGVNLTGGFKLSRAVIPVMLAAGRGSIVNVASEAGLRGNASGNAYTVSKHGVIGLTRSAAFMYGREGLRINAVAPGGVATGIPMPAHVSEEGQAKLTPYQTQIPTLATAEQLAASITFLLSDDGVNINGAVLASDGGWSVQ</sequence>
<reference evidence="4 5" key="1">
    <citation type="journal article" date="2014" name="Int. J. Syst. Evol. Microbiol.">
        <title>Description of Galbitalea soli gen. nov., sp. nov., and Frondihabitans sucicola sp. nov.</title>
        <authorList>
            <person name="Kim S.J."/>
            <person name="Lim J.M."/>
            <person name="Ahn J.H."/>
            <person name="Weon H.Y."/>
            <person name="Hamada M."/>
            <person name="Suzuki K."/>
            <person name="Ahn T.Y."/>
            <person name="Kwon S.W."/>
        </authorList>
    </citation>
    <scope>NUCLEOTIDE SEQUENCE [LARGE SCALE GENOMIC DNA]</scope>
    <source>
        <strain evidence="4 5">NBRC 108727</strain>
    </source>
</reference>
<dbReference type="Pfam" id="PF00106">
    <property type="entry name" value="adh_short"/>
    <property type="match status" value="1"/>
</dbReference>
<dbReference type="FunFam" id="3.40.50.720:FF:000084">
    <property type="entry name" value="Short-chain dehydrogenase reductase"/>
    <property type="match status" value="1"/>
</dbReference>
<dbReference type="CDD" id="cd05233">
    <property type="entry name" value="SDR_c"/>
    <property type="match status" value="1"/>
</dbReference>
<gene>
    <name evidence="4" type="ORF">G3T37_13480</name>
</gene>
<dbReference type="EMBL" id="JAAGWZ010000004">
    <property type="protein sequence ID" value="NEM92363.1"/>
    <property type="molecule type" value="Genomic_DNA"/>
</dbReference>
<dbReference type="InterPro" id="IPR051122">
    <property type="entry name" value="SDR_DHRS6-like"/>
</dbReference>
<comment type="similarity">
    <text evidence="1 3">Belongs to the short-chain dehydrogenases/reductases (SDR) family.</text>
</comment>
<keyword evidence="5" id="KW-1185">Reference proteome</keyword>
<evidence type="ECO:0000313" key="5">
    <source>
        <dbReference type="Proteomes" id="UP000479756"/>
    </source>
</evidence>
<evidence type="ECO:0000256" key="3">
    <source>
        <dbReference type="RuleBase" id="RU000363"/>
    </source>
</evidence>
<name>A0A7C9TUG9_9MICO</name>
<dbReference type="GO" id="GO:0016491">
    <property type="term" value="F:oxidoreductase activity"/>
    <property type="evidence" value="ECO:0007669"/>
    <property type="project" value="UniProtKB-KW"/>
</dbReference>
<dbReference type="Gene3D" id="3.40.50.720">
    <property type="entry name" value="NAD(P)-binding Rossmann-like Domain"/>
    <property type="match status" value="1"/>
</dbReference>
<organism evidence="4 5">
    <name type="scientific">Galbitalea soli</name>
    <dbReference type="NCBI Taxonomy" id="1268042"/>
    <lineage>
        <taxon>Bacteria</taxon>
        <taxon>Bacillati</taxon>
        <taxon>Actinomycetota</taxon>
        <taxon>Actinomycetes</taxon>
        <taxon>Micrococcales</taxon>
        <taxon>Microbacteriaceae</taxon>
        <taxon>Galbitalea</taxon>
    </lineage>
</organism>
<dbReference type="InterPro" id="IPR002347">
    <property type="entry name" value="SDR_fam"/>
</dbReference>
<dbReference type="PANTHER" id="PTHR43477">
    <property type="entry name" value="DIHYDROANTICAPSIN 7-DEHYDROGENASE"/>
    <property type="match status" value="1"/>
</dbReference>
<dbReference type="PRINTS" id="PR00081">
    <property type="entry name" value="GDHRDH"/>
</dbReference>
<accession>A0A7C9TUG9</accession>
<dbReference type="InterPro" id="IPR020904">
    <property type="entry name" value="Sc_DH/Rdtase_CS"/>
</dbReference>
<comment type="caution">
    <text evidence="4">The sequence shown here is derived from an EMBL/GenBank/DDBJ whole genome shotgun (WGS) entry which is preliminary data.</text>
</comment>
<dbReference type="AlphaFoldDB" id="A0A7C9TUG9"/>